<dbReference type="GO" id="GO:0000166">
    <property type="term" value="F:nucleotide binding"/>
    <property type="evidence" value="ECO:0007669"/>
    <property type="project" value="UniProtKB-KW"/>
</dbReference>
<dbReference type="UniPathway" id="UPA00610">
    <property type="reaction ID" value="UER00667"/>
</dbReference>
<comment type="catalytic activity">
    <reaction evidence="4">
        <text>dCTP + 2 H2O = dUMP + NH4(+) + diphosphate</text>
        <dbReference type="Rhea" id="RHEA:19205"/>
        <dbReference type="ChEBI" id="CHEBI:15377"/>
        <dbReference type="ChEBI" id="CHEBI:28938"/>
        <dbReference type="ChEBI" id="CHEBI:33019"/>
        <dbReference type="ChEBI" id="CHEBI:61481"/>
        <dbReference type="ChEBI" id="CHEBI:246422"/>
        <dbReference type="EC" id="3.5.4.30"/>
    </reaction>
</comment>
<evidence type="ECO:0000256" key="1">
    <source>
        <dbReference type="ARBA" id="ARBA00022741"/>
    </source>
</evidence>
<feature type="binding site" evidence="4">
    <location>
        <position position="173"/>
    </location>
    <ligand>
        <name>dCTP</name>
        <dbReference type="ChEBI" id="CHEBI:61481"/>
    </ligand>
</feature>
<keyword evidence="3 4" id="KW-0546">Nucleotide metabolism</keyword>
<dbReference type="Proteomes" id="UP000029052">
    <property type="component" value="Unassembled WGS sequence"/>
</dbReference>
<comment type="caution">
    <text evidence="4">Lacks conserved residue(s) required for the propagation of feature annotation.</text>
</comment>
<dbReference type="RefSeq" id="WP_022860372.1">
    <property type="nucleotide sequence ID" value="NZ_JGZB01000009.1"/>
</dbReference>
<feature type="binding site" evidence="4">
    <location>
        <begin position="100"/>
        <end position="105"/>
    </location>
    <ligand>
        <name>dCTP</name>
        <dbReference type="ChEBI" id="CHEBI:61481"/>
    </ligand>
</feature>
<feature type="binding site" evidence="4">
    <location>
        <position position="118"/>
    </location>
    <ligand>
        <name>dCTP</name>
        <dbReference type="ChEBI" id="CHEBI:61481"/>
    </ligand>
</feature>
<dbReference type="InterPro" id="IPR033704">
    <property type="entry name" value="dUTPase_trimeric"/>
</dbReference>
<dbReference type="GO" id="GO:0033973">
    <property type="term" value="F:dCTP deaminase (dUMP-forming) activity"/>
    <property type="evidence" value="ECO:0007669"/>
    <property type="project" value="UniProtKB-UniRule"/>
</dbReference>
<dbReference type="EMBL" id="JGZB01000009">
    <property type="protein sequence ID" value="KFI67723.1"/>
    <property type="molecule type" value="Genomic_DNA"/>
</dbReference>
<dbReference type="PANTHER" id="PTHR42680">
    <property type="entry name" value="DCTP DEAMINASE"/>
    <property type="match status" value="1"/>
</dbReference>
<dbReference type="SUPFAM" id="SSF51283">
    <property type="entry name" value="dUTPase-like"/>
    <property type="match status" value="1"/>
</dbReference>
<dbReference type="PANTHER" id="PTHR42680:SF3">
    <property type="entry name" value="DCTP DEAMINASE"/>
    <property type="match status" value="1"/>
</dbReference>
<feature type="binding site" evidence="4">
    <location>
        <position position="161"/>
    </location>
    <ligand>
        <name>dCTP</name>
        <dbReference type="ChEBI" id="CHEBI:61481"/>
    </ligand>
</feature>
<evidence type="ECO:0000256" key="4">
    <source>
        <dbReference type="HAMAP-Rule" id="MF_00146"/>
    </source>
</evidence>
<feature type="site" description="Important for bifunctional activity" evidence="4">
    <location>
        <begin position="115"/>
        <end position="116"/>
    </location>
</feature>
<feature type="binding site" evidence="4">
    <location>
        <begin position="126"/>
        <end position="128"/>
    </location>
    <ligand>
        <name>dCTP</name>
        <dbReference type="ChEBI" id="CHEBI:61481"/>
    </ligand>
</feature>
<dbReference type="EC" id="3.5.4.30" evidence="4"/>
<dbReference type="CDD" id="cd07557">
    <property type="entry name" value="trimeric_dUTPase"/>
    <property type="match status" value="1"/>
</dbReference>
<reference evidence="5 6" key="1">
    <citation type="submission" date="2014-03" db="EMBL/GenBank/DDBJ databases">
        <title>Genomics of Bifidobacteria.</title>
        <authorList>
            <person name="Ventura M."/>
            <person name="Milani C."/>
            <person name="Lugli G.A."/>
        </authorList>
    </citation>
    <scope>NUCLEOTIDE SEQUENCE [LARGE SCALE GENOMIC DNA]</scope>
    <source>
        <strain evidence="5 6">LMG 11591</strain>
    </source>
</reference>
<comment type="function">
    <text evidence="4">Bifunctional enzyme that catalyzes both the deamination of dCTP to dUTP and the hydrolysis of dUTP to dUMP without releasing the toxic dUTP intermediate.</text>
</comment>
<dbReference type="Gene3D" id="2.70.40.10">
    <property type="match status" value="1"/>
</dbReference>
<sequence length="182" mass="20141">MLLSDRDIIHAHNTGMFELTPFNLELVQPASVDVRLSNQFRLFDTPKTDCVDTANPEDSTRLVTIPDTRPFVLHPGQFALACTYERIRLGTLLAARYEGKSSLGRLGLLTHITAGFIDPGFEGSITLELANVSGIPVKLWPGMRIGQLCFFRMSSAPARAYGHESLGSHYQHQQGPTPSFQK</sequence>
<proteinExistence type="inferred from homology"/>
<dbReference type="GO" id="GO:0006229">
    <property type="term" value="P:dUTP biosynthetic process"/>
    <property type="evidence" value="ECO:0007669"/>
    <property type="project" value="InterPro"/>
</dbReference>
<evidence type="ECO:0000256" key="2">
    <source>
        <dbReference type="ARBA" id="ARBA00022801"/>
    </source>
</evidence>
<evidence type="ECO:0000313" key="6">
    <source>
        <dbReference type="Proteomes" id="UP000029052"/>
    </source>
</evidence>
<dbReference type="HAMAP" id="MF_00146">
    <property type="entry name" value="dCTP_deaminase"/>
    <property type="match status" value="1"/>
</dbReference>
<gene>
    <name evidence="4" type="primary">dcd</name>
    <name evidence="5" type="ORF">BMAGN_1533</name>
</gene>
<organism evidence="5 6">
    <name type="scientific">Bifidobacterium magnum</name>
    <dbReference type="NCBI Taxonomy" id="1692"/>
    <lineage>
        <taxon>Bacteria</taxon>
        <taxon>Bacillati</taxon>
        <taxon>Actinomycetota</taxon>
        <taxon>Actinomycetes</taxon>
        <taxon>Bifidobacteriales</taxon>
        <taxon>Bifidobacteriaceae</taxon>
        <taxon>Bifidobacterium</taxon>
    </lineage>
</organism>
<comment type="pathway">
    <text evidence="4">Pyrimidine metabolism; dUMP biosynthesis; dUMP from dCTP: step 1/1.</text>
</comment>
<dbReference type="InterPro" id="IPR036157">
    <property type="entry name" value="dUTPase-like_sf"/>
</dbReference>
<feature type="active site" description="Proton donor/acceptor" evidence="4">
    <location>
        <position position="128"/>
    </location>
</feature>
<keyword evidence="1 4" id="KW-0547">Nucleotide-binding</keyword>
<evidence type="ECO:0000313" key="5">
    <source>
        <dbReference type="EMBL" id="KFI67723.1"/>
    </source>
</evidence>
<comment type="subunit">
    <text evidence="4">Homotrimer.</text>
</comment>
<dbReference type="FunFam" id="2.70.40.10:FF:000005">
    <property type="entry name" value="dCTP deaminase, dUMP-forming"/>
    <property type="match status" value="1"/>
</dbReference>
<accession>A0A087B9M3</accession>
<dbReference type="eggNOG" id="COG0717">
    <property type="taxonomic scope" value="Bacteria"/>
</dbReference>
<name>A0A087B9M3_9BIFI</name>
<dbReference type="STRING" id="1692.BMAGN_1533"/>
<dbReference type="AlphaFoldDB" id="A0A087B9M3"/>
<dbReference type="Pfam" id="PF22769">
    <property type="entry name" value="DCD"/>
    <property type="match status" value="1"/>
</dbReference>
<feature type="binding site" evidence="4">
    <location>
        <position position="147"/>
    </location>
    <ligand>
        <name>dCTP</name>
        <dbReference type="ChEBI" id="CHEBI:61481"/>
    </ligand>
</feature>
<dbReference type="InterPro" id="IPR011962">
    <property type="entry name" value="dCTP_deaminase"/>
</dbReference>
<comment type="similarity">
    <text evidence="4">Belongs to the dCTP deaminase family.</text>
</comment>
<evidence type="ECO:0000256" key="3">
    <source>
        <dbReference type="ARBA" id="ARBA00023080"/>
    </source>
</evidence>
<keyword evidence="6" id="KW-1185">Reference proteome</keyword>
<dbReference type="GO" id="GO:0008829">
    <property type="term" value="F:dCTP deaminase activity"/>
    <property type="evidence" value="ECO:0007669"/>
    <property type="project" value="InterPro"/>
</dbReference>
<keyword evidence="2 4" id="KW-0378">Hydrolase</keyword>
<comment type="caution">
    <text evidence="5">The sequence shown here is derived from an EMBL/GenBank/DDBJ whole genome shotgun (WGS) entry which is preliminary data.</text>
</comment>
<dbReference type="NCBIfam" id="TIGR02274">
    <property type="entry name" value="dCTP_deam"/>
    <property type="match status" value="1"/>
</dbReference>
<protein>
    <recommendedName>
        <fullName evidence="4">dCTP deaminase, dUMP-forming</fullName>
        <ecNumber evidence="4">3.5.4.30</ecNumber>
    </recommendedName>
    <alternativeName>
        <fullName evidence="4">Bifunctional dCTP deaminase:dUTPase</fullName>
    </alternativeName>
    <alternativeName>
        <fullName evidence="4">DCD-DUT</fullName>
    </alternativeName>
</protein>
<dbReference type="GO" id="GO:0006226">
    <property type="term" value="P:dUMP biosynthetic process"/>
    <property type="evidence" value="ECO:0007669"/>
    <property type="project" value="UniProtKB-UniRule"/>
</dbReference>
<dbReference type="GO" id="GO:0015949">
    <property type="term" value="P:nucleobase-containing small molecule interconversion"/>
    <property type="evidence" value="ECO:0007669"/>
    <property type="project" value="TreeGrafter"/>
</dbReference>